<dbReference type="EMBL" id="LXQA010473655">
    <property type="protein sequence ID" value="MCI54065.1"/>
    <property type="molecule type" value="Genomic_DNA"/>
</dbReference>
<comment type="caution">
    <text evidence="1">The sequence shown here is derived from an EMBL/GenBank/DDBJ whole genome shotgun (WGS) entry which is preliminary data.</text>
</comment>
<proteinExistence type="predicted"/>
<accession>A0A392T169</accession>
<sequence>MLRCANLKHQLDQLNGRLKCRDVRRVAGVEYHRPSVGTDERVRFTNMKLQNNDYMRTMFTHYSTKGPIDLDATLVRFVQS</sequence>
<dbReference type="Proteomes" id="UP000265520">
    <property type="component" value="Unassembled WGS sequence"/>
</dbReference>
<evidence type="ECO:0000313" key="2">
    <source>
        <dbReference type="Proteomes" id="UP000265520"/>
    </source>
</evidence>
<name>A0A392T169_9FABA</name>
<keyword evidence="2" id="KW-1185">Reference proteome</keyword>
<protein>
    <submittedName>
        <fullName evidence="1">Uncharacterized protein</fullName>
    </submittedName>
</protein>
<evidence type="ECO:0000313" key="1">
    <source>
        <dbReference type="EMBL" id="MCI54065.1"/>
    </source>
</evidence>
<organism evidence="1 2">
    <name type="scientific">Trifolium medium</name>
    <dbReference type="NCBI Taxonomy" id="97028"/>
    <lineage>
        <taxon>Eukaryota</taxon>
        <taxon>Viridiplantae</taxon>
        <taxon>Streptophyta</taxon>
        <taxon>Embryophyta</taxon>
        <taxon>Tracheophyta</taxon>
        <taxon>Spermatophyta</taxon>
        <taxon>Magnoliopsida</taxon>
        <taxon>eudicotyledons</taxon>
        <taxon>Gunneridae</taxon>
        <taxon>Pentapetalae</taxon>
        <taxon>rosids</taxon>
        <taxon>fabids</taxon>
        <taxon>Fabales</taxon>
        <taxon>Fabaceae</taxon>
        <taxon>Papilionoideae</taxon>
        <taxon>50 kb inversion clade</taxon>
        <taxon>NPAAA clade</taxon>
        <taxon>Hologalegina</taxon>
        <taxon>IRL clade</taxon>
        <taxon>Trifolieae</taxon>
        <taxon>Trifolium</taxon>
    </lineage>
</organism>
<dbReference type="AlphaFoldDB" id="A0A392T169"/>
<reference evidence="1 2" key="1">
    <citation type="journal article" date="2018" name="Front. Plant Sci.">
        <title>Red Clover (Trifolium pratense) and Zigzag Clover (T. medium) - A Picture of Genomic Similarities and Differences.</title>
        <authorList>
            <person name="Dluhosova J."/>
            <person name="Istvanek J."/>
            <person name="Nedelnik J."/>
            <person name="Repkova J."/>
        </authorList>
    </citation>
    <scope>NUCLEOTIDE SEQUENCE [LARGE SCALE GENOMIC DNA]</scope>
    <source>
        <strain evidence="2">cv. 10/8</strain>
        <tissue evidence="1">Leaf</tissue>
    </source>
</reference>